<dbReference type="PANTHER" id="PTHR11686:SF9">
    <property type="entry name" value="RE13973P"/>
    <property type="match status" value="1"/>
</dbReference>
<evidence type="ECO:0000256" key="1">
    <source>
        <dbReference type="SAM" id="Phobius"/>
    </source>
</evidence>
<dbReference type="InterPro" id="IPR029055">
    <property type="entry name" value="Ntn_hydrolases_N"/>
</dbReference>
<evidence type="ECO:0000313" key="3">
    <source>
        <dbReference type="Proteomes" id="UP001321473"/>
    </source>
</evidence>
<gene>
    <name evidence="2" type="ORF">V5799_003222</name>
</gene>
<protein>
    <submittedName>
        <fullName evidence="2">Uncharacterized protein</fullName>
    </submittedName>
</protein>
<keyword evidence="1" id="KW-1133">Transmembrane helix</keyword>
<dbReference type="InterPro" id="IPR000101">
    <property type="entry name" value="GGT_peptidase"/>
</dbReference>
<keyword evidence="3" id="KW-1185">Reference proteome</keyword>
<dbReference type="GO" id="GO:0036374">
    <property type="term" value="F:glutathione hydrolase activity"/>
    <property type="evidence" value="ECO:0007669"/>
    <property type="project" value="InterPro"/>
</dbReference>
<name>A0AAQ4D9K3_AMBAM</name>
<accession>A0AAQ4D9K3</accession>
<evidence type="ECO:0000313" key="2">
    <source>
        <dbReference type="EMBL" id="KAK8759143.1"/>
    </source>
</evidence>
<dbReference type="PANTHER" id="PTHR11686">
    <property type="entry name" value="GAMMA GLUTAMYL TRANSPEPTIDASE"/>
    <property type="match status" value="1"/>
</dbReference>
<reference evidence="2 3" key="1">
    <citation type="journal article" date="2023" name="Arcadia Sci">
        <title>De novo assembly of a long-read Amblyomma americanum tick genome.</title>
        <authorList>
            <person name="Chou S."/>
            <person name="Poskanzer K.E."/>
            <person name="Rollins M."/>
            <person name="Thuy-Boun P.S."/>
        </authorList>
    </citation>
    <scope>NUCLEOTIDE SEQUENCE [LARGE SCALE GENOMIC DNA]</scope>
    <source>
        <strain evidence="2">F_SG_1</strain>
        <tissue evidence="2">Salivary glands</tissue>
    </source>
</reference>
<dbReference type="Proteomes" id="UP001321473">
    <property type="component" value="Unassembled WGS sequence"/>
</dbReference>
<proteinExistence type="predicted"/>
<dbReference type="EMBL" id="JARKHS020033384">
    <property type="protein sequence ID" value="KAK8759143.1"/>
    <property type="molecule type" value="Genomic_DNA"/>
</dbReference>
<dbReference type="GO" id="GO:0005886">
    <property type="term" value="C:plasma membrane"/>
    <property type="evidence" value="ECO:0007669"/>
    <property type="project" value="TreeGrafter"/>
</dbReference>
<dbReference type="GO" id="GO:0006751">
    <property type="term" value="P:glutathione catabolic process"/>
    <property type="evidence" value="ECO:0007669"/>
    <property type="project" value="InterPro"/>
</dbReference>
<comment type="caution">
    <text evidence="2">The sequence shown here is derived from an EMBL/GenBank/DDBJ whole genome shotgun (WGS) entry which is preliminary data.</text>
</comment>
<dbReference type="AlphaFoldDB" id="A0AAQ4D9K3"/>
<sequence length="232" mass="25160">MNADWCYCICVLFMLCAIVAGTVASVFVYFLVETSLSWPTEQWEYQNMAIVCDAKKCAEVAKRIFFNSATNTWLKLNEKLLQPQLADTLRKIAASKGADIFYTGDLAKAIAARFQTATPEPCARSVLIEPPLTLSRCQRIATAFDNLTAAVVMDDPDGGIITPEDFSSYKAEWKPALAAEINGKKTVHTAPFPASGAIVGALLDNVTIGHAVLQGTSNTPPLPFMKPSHLNA</sequence>
<feature type="transmembrane region" description="Helical" evidence="1">
    <location>
        <begin position="7"/>
        <end position="32"/>
    </location>
</feature>
<keyword evidence="1" id="KW-0812">Transmembrane</keyword>
<organism evidence="2 3">
    <name type="scientific">Amblyomma americanum</name>
    <name type="common">Lone star tick</name>
    <dbReference type="NCBI Taxonomy" id="6943"/>
    <lineage>
        <taxon>Eukaryota</taxon>
        <taxon>Metazoa</taxon>
        <taxon>Ecdysozoa</taxon>
        <taxon>Arthropoda</taxon>
        <taxon>Chelicerata</taxon>
        <taxon>Arachnida</taxon>
        <taxon>Acari</taxon>
        <taxon>Parasitiformes</taxon>
        <taxon>Ixodida</taxon>
        <taxon>Ixodoidea</taxon>
        <taxon>Ixodidae</taxon>
        <taxon>Amblyomminae</taxon>
        <taxon>Amblyomma</taxon>
    </lineage>
</organism>
<dbReference type="SUPFAM" id="SSF56235">
    <property type="entry name" value="N-terminal nucleophile aminohydrolases (Ntn hydrolases)"/>
    <property type="match status" value="1"/>
</dbReference>
<dbReference type="Pfam" id="PF01019">
    <property type="entry name" value="G_glu_transpept"/>
    <property type="match status" value="1"/>
</dbReference>
<keyword evidence="1" id="KW-0472">Membrane</keyword>